<gene>
    <name evidence="1" type="ORF">NLG97_g10852</name>
</gene>
<keyword evidence="2" id="KW-1185">Reference proteome</keyword>
<sequence length="259" mass="28865">MRIPTSKGLGSDEEGKDALESWKPLSNSVLRYIWTKGYIGHDVTGYDNSKRKTKKTQEERSQLTEKSWRRMIHETNTVDPFWEDELEMWLEREPLDGLRTELERRPSELGANASAGQLLALAFAGAERLDWVRFGTMSLEALCTGLRQPEMQSTKTMALGVELASGNDCAAVLDLLGELPNLLHICCLESPKRLADENSMDLLRMLATGRRFKRLREKVAFTSSAAGSRVLRGGGCMLGNGGGDVNLGKTCPVLKFERE</sequence>
<dbReference type="Proteomes" id="UP001148737">
    <property type="component" value="Unassembled WGS sequence"/>
</dbReference>
<protein>
    <submittedName>
        <fullName evidence="1">Uncharacterized protein</fullName>
    </submittedName>
</protein>
<dbReference type="EMBL" id="JANAKD010002990">
    <property type="protein sequence ID" value="KAJ3472605.1"/>
    <property type="molecule type" value="Genomic_DNA"/>
</dbReference>
<organism evidence="1 2">
    <name type="scientific">Lecanicillium saksenae</name>
    <dbReference type="NCBI Taxonomy" id="468837"/>
    <lineage>
        <taxon>Eukaryota</taxon>
        <taxon>Fungi</taxon>
        <taxon>Dikarya</taxon>
        <taxon>Ascomycota</taxon>
        <taxon>Pezizomycotina</taxon>
        <taxon>Sordariomycetes</taxon>
        <taxon>Hypocreomycetidae</taxon>
        <taxon>Hypocreales</taxon>
        <taxon>Cordycipitaceae</taxon>
        <taxon>Lecanicillium</taxon>
    </lineage>
</organism>
<name>A0ACC1QC00_9HYPO</name>
<evidence type="ECO:0000313" key="2">
    <source>
        <dbReference type="Proteomes" id="UP001148737"/>
    </source>
</evidence>
<evidence type="ECO:0000313" key="1">
    <source>
        <dbReference type="EMBL" id="KAJ3472605.1"/>
    </source>
</evidence>
<proteinExistence type="predicted"/>
<reference evidence="1" key="1">
    <citation type="submission" date="2022-07" db="EMBL/GenBank/DDBJ databases">
        <title>Genome Sequence of Lecanicillium saksenae.</title>
        <authorList>
            <person name="Buettner E."/>
        </authorList>
    </citation>
    <scope>NUCLEOTIDE SEQUENCE</scope>
    <source>
        <strain evidence="1">VT-O1</strain>
    </source>
</reference>
<accession>A0ACC1QC00</accession>
<comment type="caution">
    <text evidence="1">The sequence shown here is derived from an EMBL/GenBank/DDBJ whole genome shotgun (WGS) entry which is preliminary data.</text>
</comment>